<name>A0A9P4P1C3_9PEZI</name>
<dbReference type="GO" id="GO:0022841">
    <property type="term" value="F:potassium ion leak channel activity"/>
    <property type="evidence" value="ECO:0007669"/>
    <property type="project" value="TreeGrafter"/>
</dbReference>
<feature type="transmembrane region" description="Helical" evidence="9">
    <location>
        <begin position="356"/>
        <end position="380"/>
    </location>
</feature>
<dbReference type="Pfam" id="PF07885">
    <property type="entry name" value="Ion_trans_2"/>
    <property type="match status" value="2"/>
</dbReference>
<comment type="caution">
    <text evidence="11">The sequence shown here is derived from an EMBL/GenBank/DDBJ whole genome shotgun (WGS) entry which is preliminary data.</text>
</comment>
<dbReference type="Gene3D" id="1.10.287.70">
    <property type="match status" value="2"/>
</dbReference>
<dbReference type="GO" id="GO:0005886">
    <property type="term" value="C:plasma membrane"/>
    <property type="evidence" value="ECO:0007669"/>
    <property type="project" value="TreeGrafter"/>
</dbReference>
<evidence type="ECO:0000256" key="5">
    <source>
        <dbReference type="ARBA" id="ARBA00023065"/>
    </source>
</evidence>
<evidence type="ECO:0000256" key="4">
    <source>
        <dbReference type="ARBA" id="ARBA00022989"/>
    </source>
</evidence>
<evidence type="ECO:0000256" key="3">
    <source>
        <dbReference type="ARBA" id="ARBA00022692"/>
    </source>
</evidence>
<evidence type="ECO:0000256" key="6">
    <source>
        <dbReference type="ARBA" id="ARBA00023136"/>
    </source>
</evidence>
<evidence type="ECO:0000256" key="2">
    <source>
        <dbReference type="ARBA" id="ARBA00022448"/>
    </source>
</evidence>
<feature type="transmembrane region" description="Helical" evidence="9">
    <location>
        <begin position="386"/>
        <end position="405"/>
    </location>
</feature>
<dbReference type="InterPro" id="IPR013099">
    <property type="entry name" value="K_chnl_dom"/>
</dbReference>
<evidence type="ECO:0000256" key="1">
    <source>
        <dbReference type="ARBA" id="ARBA00004141"/>
    </source>
</evidence>
<dbReference type="PANTHER" id="PTHR11003:SF301">
    <property type="entry name" value="POTASSIUM CHANNEL PROTEIN"/>
    <property type="match status" value="1"/>
</dbReference>
<evidence type="ECO:0000259" key="10">
    <source>
        <dbReference type="Pfam" id="PF07885"/>
    </source>
</evidence>
<dbReference type="PANTHER" id="PTHR11003">
    <property type="entry name" value="POTASSIUM CHANNEL, SUBFAMILY K"/>
    <property type="match status" value="1"/>
</dbReference>
<feature type="transmembrane region" description="Helical" evidence="9">
    <location>
        <begin position="417"/>
        <end position="437"/>
    </location>
</feature>
<reference evidence="11" key="1">
    <citation type="journal article" date="2020" name="Stud. Mycol.">
        <title>101 Dothideomycetes genomes: a test case for predicting lifestyles and emergence of pathogens.</title>
        <authorList>
            <person name="Haridas S."/>
            <person name="Albert R."/>
            <person name="Binder M."/>
            <person name="Bloem J."/>
            <person name="Labutti K."/>
            <person name="Salamov A."/>
            <person name="Andreopoulos B."/>
            <person name="Baker S."/>
            <person name="Barry K."/>
            <person name="Bills G."/>
            <person name="Bluhm B."/>
            <person name="Cannon C."/>
            <person name="Castanera R."/>
            <person name="Culley D."/>
            <person name="Daum C."/>
            <person name="Ezra D."/>
            <person name="Gonzalez J."/>
            <person name="Henrissat B."/>
            <person name="Kuo A."/>
            <person name="Liang C."/>
            <person name="Lipzen A."/>
            <person name="Lutzoni F."/>
            <person name="Magnuson J."/>
            <person name="Mondo S."/>
            <person name="Nolan M."/>
            <person name="Ohm R."/>
            <person name="Pangilinan J."/>
            <person name="Park H.-J."/>
            <person name="Ramirez L."/>
            <person name="Alfaro M."/>
            <person name="Sun H."/>
            <person name="Tritt A."/>
            <person name="Yoshinaga Y."/>
            <person name="Zwiers L.-H."/>
            <person name="Turgeon B."/>
            <person name="Goodwin S."/>
            <person name="Spatafora J."/>
            <person name="Crous P."/>
            <person name="Grigoriev I."/>
        </authorList>
    </citation>
    <scope>NUCLEOTIDE SEQUENCE</scope>
    <source>
        <strain evidence="11">CBS 130266</strain>
    </source>
</reference>
<dbReference type="EMBL" id="MU007012">
    <property type="protein sequence ID" value="KAF2435616.1"/>
    <property type="molecule type" value="Genomic_DNA"/>
</dbReference>
<feature type="compositionally biased region" description="Basic and acidic residues" evidence="8">
    <location>
        <begin position="683"/>
        <end position="729"/>
    </location>
</feature>
<dbReference type="InterPro" id="IPR003280">
    <property type="entry name" value="2pore_dom_K_chnl"/>
</dbReference>
<evidence type="ECO:0000256" key="7">
    <source>
        <dbReference type="ARBA" id="ARBA00023303"/>
    </source>
</evidence>
<keyword evidence="5" id="KW-0406">Ion transport</keyword>
<accession>A0A9P4P1C3</accession>
<keyword evidence="4 9" id="KW-1133">Transmembrane helix</keyword>
<feature type="domain" description="Potassium channel" evidence="10">
    <location>
        <begin position="214"/>
        <end position="286"/>
    </location>
</feature>
<protein>
    <submittedName>
        <fullName evidence="11">Voltage-gated potassium channel</fullName>
    </submittedName>
</protein>
<keyword evidence="2" id="KW-0813">Transport</keyword>
<evidence type="ECO:0000313" key="12">
    <source>
        <dbReference type="Proteomes" id="UP000800235"/>
    </source>
</evidence>
<keyword evidence="3 9" id="KW-0812">Transmembrane</keyword>
<keyword evidence="7 11" id="KW-0407">Ion channel</keyword>
<comment type="subcellular location">
    <subcellularLocation>
        <location evidence="1">Membrane</location>
        <topology evidence="1">Multi-pass membrane protein</topology>
    </subcellularLocation>
</comment>
<proteinExistence type="predicted"/>
<sequence length="729" mass="82908">MNDPIDEPIHNAANDLDENAYEHNEELEVEEEQNFLDPSRWWFASTAAPLIAGTFGPMATSFSICALVHNWRLYIPEGGTEAHGEKIKDPPWLIAVNAISLVLAIVANMALLLNMARRLSFAIAQSITIVGYFMSSFLLIALVSVANTSSFRLLPHERHSLTQAFYYAIIAAGIYCIISILMIFTVFGAYKHHYEKEFRLTMSQRTLMLQTIGFMMYLLLGACIFSFIEGWEFLDAVYWADFTLLTIGIGADFTPKTHLGRSLLFPYAIGGVVTVGLVIGSIRTLVLERGKKKMEARFTEKRRQRVLGTMDKHHVVKSGFRKYKFSEDGLTEFQRREQEFNIMRKIQLGAEKRRKWLALGLSTAAALTLWLLGAVVFMLAEKKQQWSYFVSLYFSYTTLLTIGYGDLQPTSNSGKPFFVFWSLLAIPTLTILISNMGDTVVKAFSDLTIWAGSLTILPGENGPKATLRASIDRITSGKSRKFMRKRRDSNTGVKIRQPLGFLPFESGHDDMDKKNTPEDHAMDRLAGHLEKEELEEAEEAGKRGDTLERDLHFYHYVLARELRNLMKDIQASPPKEYTYAEWAFFLKLLGQHEEDDDLHRPALKSQWDDKDQNKQLENVGKAAGDDGELHHWSWLGTRSPLMASKNEANWVMERLASKLESELHRLRSNNPKVKKEKPPISMDDLRKGKNGEGEKSDKDDTSDSSKGDKIDLSKEESRAKEKSFKREQQ</sequence>
<dbReference type="SUPFAM" id="SSF81324">
    <property type="entry name" value="Voltage-gated potassium channels"/>
    <property type="match status" value="2"/>
</dbReference>
<dbReference type="Proteomes" id="UP000800235">
    <property type="component" value="Unassembled WGS sequence"/>
</dbReference>
<dbReference type="AlphaFoldDB" id="A0A9P4P1C3"/>
<evidence type="ECO:0000313" key="11">
    <source>
        <dbReference type="EMBL" id="KAF2435616.1"/>
    </source>
</evidence>
<dbReference type="GO" id="GO:0030322">
    <property type="term" value="P:stabilization of membrane potential"/>
    <property type="evidence" value="ECO:0007669"/>
    <property type="project" value="TreeGrafter"/>
</dbReference>
<evidence type="ECO:0000256" key="9">
    <source>
        <dbReference type="SAM" id="Phobius"/>
    </source>
</evidence>
<feature type="domain" description="Potassium channel" evidence="10">
    <location>
        <begin position="367"/>
        <end position="441"/>
    </location>
</feature>
<feature type="transmembrane region" description="Helical" evidence="9">
    <location>
        <begin position="50"/>
        <end position="71"/>
    </location>
</feature>
<evidence type="ECO:0000256" key="8">
    <source>
        <dbReference type="SAM" id="MobiDB-lite"/>
    </source>
</evidence>
<feature type="region of interest" description="Disordered" evidence="8">
    <location>
        <begin position="662"/>
        <end position="729"/>
    </location>
</feature>
<keyword evidence="12" id="KW-1185">Reference proteome</keyword>
<feature type="transmembrane region" description="Helical" evidence="9">
    <location>
        <begin position="91"/>
        <end position="112"/>
    </location>
</feature>
<feature type="transmembrane region" description="Helical" evidence="9">
    <location>
        <begin position="264"/>
        <end position="287"/>
    </location>
</feature>
<keyword evidence="6 9" id="KW-0472">Membrane</keyword>
<organism evidence="11 12">
    <name type="scientific">Tothia fuscella</name>
    <dbReference type="NCBI Taxonomy" id="1048955"/>
    <lineage>
        <taxon>Eukaryota</taxon>
        <taxon>Fungi</taxon>
        <taxon>Dikarya</taxon>
        <taxon>Ascomycota</taxon>
        <taxon>Pezizomycotina</taxon>
        <taxon>Dothideomycetes</taxon>
        <taxon>Pleosporomycetidae</taxon>
        <taxon>Venturiales</taxon>
        <taxon>Cylindrosympodiaceae</taxon>
        <taxon>Tothia</taxon>
    </lineage>
</organism>
<feature type="transmembrane region" description="Helical" evidence="9">
    <location>
        <begin position="164"/>
        <end position="187"/>
    </location>
</feature>
<feature type="transmembrane region" description="Helical" evidence="9">
    <location>
        <begin position="207"/>
        <end position="228"/>
    </location>
</feature>
<gene>
    <name evidence="11" type="ORF">EJ08DRAFT_729500</name>
</gene>
<feature type="transmembrane region" description="Helical" evidence="9">
    <location>
        <begin position="119"/>
        <end position="144"/>
    </location>
</feature>
<dbReference type="OrthoDB" id="297496at2759"/>
<dbReference type="GO" id="GO:0015271">
    <property type="term" value="F:outward rectifier potassium channel activity"/>
    <property type="evidence" value="ECO:0007669"/>
    <property type="project" value="TreeGrafter"/>
</dbReference>